<accession>A0A3S8U4V3</accession>
<protein>
    <submittedName>
        <fullName evidence="2">Uncharacterized protein</fullName>
    </submittedName>
</protein>
<reference evidence="2 3" key="1">
    <citation type="submission" date="2018-12" db="EMBL/GenBank/DDBJ databases">
        <title>Complete genome sequencing of Tabrizicola sp. K13M18.</title>
        <authorList>
            <person name="Bae J.-W."/>
        </authorList>
    </citation>
    <scope>NUCLEOTIDE SEQUENCE [LARGE SCALE GENOMIC DNA]</scope>
    <source>
        <strain evidence="2 3">K13M18</strain>
    </source>
</reference>
<keyword evidence="3" id="KW-1185">Reference proteome</keyword>
<gene>
    <name evidence="2" type="ORF">EI545_06900</name>
</gene>
<evidence type="ECO:0000313" key="2">
    <source>
        <dbReference type="EMBL" id="AZL58585.1"/>
    </source>
</evidence>
<dbReference type="EMBL" id="CP034328">
    <property type="protein sequence ID" value="AZL58585.1"/>
    <property type="molecule type" value="Genomic_DNA"/>
</dbReference>
<sequence length="151" mass="15800">MATAMIRAGMAFVLVAAPAFADVPRPPALQTLLDYHATACTAQGGALEIPDVAIVPAFLFGPDDPALVLDSRKLSCTAAPAMFCGDGLGCELNVFVGAAQHSLVVLDWSLIPDDDRQLLQVTISGELLNTPEPGTFRMTWDAATSALTTVD</sequence>
<dbReference type="KEGG" id="taw:EI545_06900"/>
<organism evidence="2 3">
    <name type="scientific">Tabrizicola piscis</name>
    <dbReference type="NCBI Taxonomy" id="2494374"/>
    <lineage>
        <taxon>Bacteria</taxon>
        <taxon>Pseudomonadati</taxon>
        <taxon>Pseudomonadota</taxon>
        <taxon>Alphaproteobacteria</taxon>
        <taxon>Rhodobacterales</taxon>
        <taxon>Paracoccaceae</taxon>
        <taxon>Tabrizicola</taxon>
    </lineage>
</organism>
<dbReference type="OrthoDB" id="7691540at2"/>
<feature type="signal peptide" evidence="1">
    <location>
        <begin position="1"/>
        <end position="21"/>
    </location>
</feature>
<dbReference type="RefSeq" id="WP_125324786.1">
    <property type="nucleotide sequence ID" value="NZ_CP034328.1"/>
</dbReference>
<evidence type="ECO:0000256" key="1">
    <source>
        <dbReference type="SAM" id="SignalP"/>
    </source>
</evidence>
<feature type="chain" id="PRO_5019478850" evidence="1">
    <location>
        <begin position="22"/>
        <end position="151"/>
    </location>
</feature>
<name>A0A3S8U4V3_9RHOB</name>
<dbReference type="Proteomes" id="UP000282002">
    <property type="component" value="Chromosome"/>
</dbReference>
<evidence type="ECO:0000313" key="3">
    <source>
        <dbReference type="Proteomes" id="UP000282002"/>
    </source>
</evidence>
<dbReference type="AlphaFoldDB" id="A0A3S8U4V3"/>
<keyword evidence="1" id="KW-0732">Signal</keyword>
<proteinExistence type="predicted"/>